<dbReference type="GO" id="GO:0000976">
    <property type="term" value="F:transcription cis-regulatory region binding"/>
    <property type="evidence" value="ECO:0007669"/>
    <property type="project" value="TreeGrafter"/>
</dbReference>
<dbReference type="InterPro" id="IPR036388">
    <property type="entry name" value="WH-like_DNA-bd_sf"/>
</dbReference>
<dbReference type="PATRIC" id="fig|1280948.3.peg.1954"/>
<dbReference type="PANTHER" id="PTHR48111">
    <property type="entry name" value="REGULATOR OF RPOS"/>
    <property type="match status" value="1"/>
</dbReference>
<keyword evidence="3" id="KW-0805">Transcription regulation</keyword>
<dbReference type="InterPro" id="IPR011006">
    <property type="entry name" value="CheY-like_superfamily"/>
</dbReference>
<dbReference type="PROSITE" id="PS51755">
    <property type="entry name" value="OMPR_PHOB"/>
    <property type="match status" value="1"/>
</dbReference>
<gene>
    <name evidence="10" type="ORF">HY36_17155</name>
</gene>
<protein>
    <submittedName>
        <fullName evidence="10">Transcriptional regulator</fullName>
    </submittedName>
</protein>
<dbReference type="SUPFAM" id="SSF52172">
    <property type="entry name" value="CheY-like"/>
    <property type="match status" value="1"/>
</dbReference>
<evidence type="ECO:0000259" key="9">
    <source>
        <dbReference type="PROSITE" id="PS51755"/>
    </source>
</evidence>
<accession>A0A059E132</accession>
<dbReference type="Gene3D" id="3.40.50.2300">
    <property type="match status" value="1"/>
</dbReference>
<evidence type="ECO:0000313" key="11">
    <source>
        <dbReference type="Proteomes" id="UP000024547"/>
    </source>
</evidence>
<dbReference type="Pfam" id="PF00072">
    <property type="entry name" value="Response_reg"/>
    <property type="match status" value="1"/>
</dbReference>
<dbReference type="SMART" id="SM00448">
    <property type="entry name" value="REC"/>
    <property type="match status" value="1"/>
</dbReference>
<feature type="modified residue" description="4-aspartylphosphate" evidence="6">
    <location>
        <position position="55"/>
    </location>
</feature>
<feature type="domain" description="OmpR/PhoB-type" evidence="9">
    <location>
        <begin position="132"/>
        <end position="231"/>
    </location>
</feature>
<dbReference type="GO" id="GO:0005829">
    <property type="term" value="C:cytosol"/>
    <property type="evidence" value="ECO:0007669"/>
    <property type="project" value="TreeGrafter"/>
</dbReference>
<dbReference type="InterPro" id="IPR039420">
    <property type="entry name" value="WalR-like"/>
</dbReference>
<dbReference type="STRING" id="1280948.HY36_17155"/>
<comment type="caution">
    <text evidence="10">The sequence shown here is derived from an EMBL/GenBank/DDBJ whole genome shotgun (WGS) entry which is preliminary data.</text>
</comment>
<dbReference type="Pfam" id="PF00486">
    <property type="entry name" value="Trans_reg_C"/>
    <property type="match status" value="1"/>
</dbReference>
<dbReference type="CDD" id="cd17574">
    <property type="entry name" value="REC_OmpR"/>
    <property type="match status" value="1"/>
</dbReference>
<feature type="DNA-binding region" description="OmpR/PhoB-type" evidence="7">
    <location>
        <begin position="132"/>
        <end position="231"/>
    </location>
</feature>
<dbReference type="Gene3D" id="1.10.10.10">
    <property type="entry name" value="Winged helix-like DNA-binding domain superfamily/Winged helix DNA-binding domain"/>
    <property type="match status" value="1"/>
</dbReference>
<reference evidence="10 11" key="1">
    <citation type="journal article" date="2014" name="Antonie Van Leeuwenhoek">
        <title>Hyphomonas beringensis sp. nov. and Hyphomonas chukchiensis sp. nov., isolated from surface seawater of the Bering Sea and Chukchi Sea.</title>
        <authorList>
            <person name="Li C."/>
            <person name="Lai Q."/>
            <person name="Li G."/>
            <person name="Dong C."/>
            <person name="Wang J."/>
            <person name="Liao Y."/>
            <person name="Shao Z."/>
        </authorList>
    </citation>
    <scope>NUCLEOTIDE SEQUENCE [LARGE SCALE GENOMIC DNA]</scope>
    <source>
        <strain evidence="10 11">22II1-22F38</strain>
    </source>
</reference>
<proteinExistence type="predicted"/>
<dbReference type="InterPro" id="IPR001789">
    <property type="entry name" value="Sig_transdc_resp-reg_receiver"/>
</dbReference>
<evidence type="ECO:0000256" key="6">
    <source>
        <dbReference type="PROSITE-ProRule" id="PRU00169"/>
    </source>
</evidence>
<name>A0A059E132_9PROT</name>
<dbReference type="eggNOG" id="COG0745">
    <property type="taxonomic scope" value="Bacteria"/>
</dbReference>
<keyword evidence="2" id="KW-0902">Two-component regulatory system</keyword>
<dbReference type="GO" id="GO:0000156">
    <property type="term" value="F:phosphorelay response regulator activity"/>
    <property type="evidence" value="ECO:0007669"/>
    <property type="project" value="TreeGrafter"/>
</dbReference>
<keyword evidence="4 7" id="KW-0238">DNA-binding</keyword>
<sequence length="235" mass="25791">MDTRNHVLVVEDDADIADLVVHAASQLGYHVTTADTVNGAKRRTSEQMPDIVILDRMLADGSEGLDYLAWLNALEGPRPGILVTSRLTSVSDHVAGLEAGADDYIDKPFHPEELRARLRAVARRASSSRVPNSVLFFDTLELRQLSATALVGDTKLDLRPQSFALLNAIATRQGEWVSRKALWREVWTDYPNLPPQDTVINTAISRLRRVLSSVDGAPGLLSEDLGYRLVPGSQA</sequence>
<dbReference type="SMART" id="SM00862">
    <property type="entry name" value="Trans_reg_C"/>
    <property type="match status" value="1"/>
</dbReference>
<evidence type="ECO:0000256" key="7">
    <source>
        <dbReference type="PROSITE-ProRule" id="PRU01091"/>
    </source>
</evidence>
<evidence type="ECO:0000256" key="2">
    <source>
        <dbReference type="ARBA" id="ARBA00023012"/>
    </source>
</evidence>
<dbReference type="OrthoDB" id="7191169at2"/>
<keyword evidence="1 6" id="KW-0597">Phosphoprotein</keyword>
<dbReference type="AlphaFoldDB" id="A0A059E132"/>
<dbReference type="Proteomes" id="UP000024547">
    <property type="component" value="Unassembled WGS sequence"/>
</dbReference>
<dbReference type="PANTHER" id="PTHR48111:SF1">
    <property type="entry name" value="TWO-COMPONENT RESPONSE REGULATOR ORR33"/>
    <property type="match status" value="1"/>
</dbReference>
<dbReference type="RefSeq" id="WP_035551841.1">
    <property type="nucleotide sequence ID" value="NZ_AWFH01000017.1"/>
</dbReference>
<keyword evidence="11" id="KW-1185">Reference proteome</keyword>
<evidence type="ECO:0000256" key="4">
    <source>
        <dbReference type="ARBA" id="ARBA00023125"/>
    </source>
</evidence>
<evidence type="ECO:0000256" key="5">
    <source>
        <dbReference type="ARBA" id="ARBA00023163"/>
    </source>
</evidence>
<evidence type="ECO:0000259" key="8">
    <source>
        <dbReference type="PROSITE" id="PS50110"/>
    </source>
</evidence>
<dbReference type="PROSITE" id="PS50110">
    <property type="entry name" value="RESPONSE_REGULATORY"/>
    <property type="match status" value="1"/>
</dbReference>
<evidence type="ECO:0000313" key="10">
    <source>
        <dbReference type="EMBL" id="KCZ61328.1"/>
    </source>
</evidence>
<feature type="domain" description="Response regulatory" evidence="8">
    <location>
        <begin position="6"/>
        <end position="122"/>
    </location>
</feature>
<dbReference type="EMBL" id="AWFH01000017">
    <property type="protein sequence ID" value="KCZ61328.1"/>
    <property type="molecule type" value="Genomic_DNA"/>
</dbReference>
<dbReference type="GO" id="GO:0032993">
    <property type="term" value="C:protein-DNA complex"/>
    <property type="evidence" value="ECO:0007669"/>
    <property type="project" value="TreeGrafter"/>
</dbReference>
<keyword evidence="5" id="KW-0804">Transcription</keyword>
<evidence type="ECO:0000256" key="1">
    <source>
        <dbReference type="ARBA" id="ARBA00022553"/>
    </source>
</evidence>
<evidence type="ECO:0000256" key="3">
    <source>
        <dbReference type="ARBA" id="ARBA00023015"/>
    </source>
</evidence>
<dbReference type="GO" id="GO:0006355">
    <property type="term" value="P:regulation of DNA-templated transcription"/>
    <property type="evidence" value="ECO:0007669"/>
    <property type="project" value="InterPro"/>
</dbReference>
<organism evidence="10 11">
    <name type="scientific">Hyphomonas atlantica</name>
    <dbReference type="NCBI Taxonomy" id="1280948"/>
    <lineage>
        <taxon>Bacteria</taxon>
        <taxon>Pseudomonadati</taxon>
        <taxon>Pseudomonadota</taxon>
        <taxon>Alphaproteobacteria</taxon>
        <taxon>Hyphomonadales</taxon>
        <taxon>Hyphomonadaceae</taxon>
        <taxon>Hyphomonas</taxon>
    </lineage>
</organism>
<dbReference type="InterPro" id="IPR001867">
    <property type="entry name" value="OmpR/PhoB-type_DNA-bd"/>
</dbReference>
<dbReference type="Gene3D" id="6.10.250.690">
    <property type="match status" value="1"/>
</dbReference>